<gene>
    <name evidence="2" type="ORF">AFUS01_LOCUS29702</name>
</gene>
<name>A0A8J2KQ86_9HEXA</name>
<feature type="non-terminal residue" evidence="2">
    <location>
        <position position="1"/>
    </location>
</feature>
<dbReference type="EMBL" id="CAJVCH010443516">
    <property type="protein sequence ID" value="CAG7819240.1"/>
    <property type="molecule type" value="Genomic_DNA"/>
</dbReference>
<dbReference type="Proteomes" id="UP000708208">
    <property type="component" value="Unassembled WGS sequence"/>
</dbReference>
<evidence type="ECO:0000313" key="3">
    <source>
        <dbReference type="Proteomes" id="UP000708208"/>
    </source>
</evidence>
<dbReference type="AlphaFoldDB" id="A0A8J2KQ86"/>
<accession>A0A8J2KQ86</accession>
<feature type="coiled-coil region" evidence="1">
    <location>
        <begin position="92"/>
        <end position="119"/>
    </location>
</feature>
<organism evidence="2 3">
    <name type="scientific">Allacma fusca</name>
    <dbReference type="NCBI Taxonomy" id="39272"/>
    <lineage>
        <taxon>Eukaryota</taxon>
        <taxon>Metazoa</taxon>
        <taxon>Ecdysozoa</taxon>
        <taxon>Arthropoda</taxon>
        <taxon>Hexapoda</taxon>
        <taxon>Collembola</taxon>
        <taxon>Symphypleona</taxon>
        <taxon>Sminthuridae</taxon>
        <taxon>Allacma</taxon>
    </lineage>
</organism>
<keyword evidence="3" id="KW-1185">Reference proteome</keyword>
<reference evidence="2" key="1">
    <citation type="submission" date="2021-06" db="EMBL/GenBank/DDBJ databases">
        <authorList>
            <person name="Hodson N. C."/>
            <person name="Mongue J. A."/>
            <person name="Jaron S. K."/>
        </authorList>
    </citation>
    <scope>NUCLEOTIDE SEQUENCE</scope>
</reference>
<proteinExistence type="predicted"/>
<evidence type="ECO:0000313" key="2">
    <source>
        <dbReference type="EMBL" id="CAG7819240.1"/>
    </source>
</evidence>
<evidence type="ECO:0000256" key="1">
    <source>
        <dbReference type="SAM" id="Coils"/>
    </source>
</evidence>
<protein>
    <submittedName>
        <fullName evidence="2">Uncharacterized protein</fullName>
    </submittedName>
</protein>
<feature type="non-terminal residue" evidence="2">
    <location>
        <position position="146"/>
    </location>
</feature>
<comment type="caution">
    <text evidence="2">The sequence shown here is derived from an EMBL/GenBank/DDBJ whole genome shotgun (WGS) entry which is preliminary data.</text>
</comment>
<sequence length="146" mass="16989">INYEGLLKREYCGWLTMSEQRNQTLVNGCHNASISTAQRRVNSGRKDVIVQSNNNLNVFSEQILEAKAQVDRKRMSARVSFQKKKNENKRKMLSLQTDAVQLQTEIDKLSSAVELVKLEEGQKIEKAHSYRMNLKKNHRSLREERK</sequence>
<keyword evidence="1" id="KW-0175">Coiled coil</keyword>